<sequence length="286" mass="31225">MPPETSLSVSDVSLERPDLSEAWRSGEVLPTCAKRSWVRTSLSALHFAGVRLGSYNPSPDPTLCGSFYALGLSFRYVGDFLDGQSMLVYGFIAIRDELDCLRNYIFNCPREQAHEITPDSRTLPLISPVRGNSILDGVLLEYSLKGIEATVDIEIPMASPAWGLKAVTAFTSGLSDAIVLYDGSTSSPAQSVFPISSVVTVQLGHELKLKFDITSKDTVHKGCARKAASAQYQRPDVVIDGEPEPKTYSRFLTFISEKCSFDSGKVSIGDEFKAEVTVTWSTMGPY</sequence>
<accession>A0A3B5Y4B3</accession>
<protein>
    <recommendedName>
        <fullName evidence="1">DUF6598 domain-containing protein</fullName>
    </recommendedName>
</protein>
<dbReference type="PANTHER" id="PTHR33065">
    <property type="entry name" value="OS07G0486400 PROTEIN"/>
    <property type="match status" value="1"/>
</dbReference>
<reference evidence="2" key="1">
    <citation type="submission" date="2018-08" db="EMBL/GenBank/DDBJ databases">
        <authorList>
            <person name="Rossello M."/>
        </authorList>
    </citation>
    <scope>NUCLEOTIDE SEQUENCE [LARGE SCALE GENOMIC DNA]</scope>
    <source>
        <strain evidence="2">cv. Chinese Spring</strain>
    </source>
</reference>
<dbReference type="Gramene" id="TraesCLE_scaffold_017363_01G000100.1">
    <property type="protein sequence ID" value="TraesCLE_scaffold_017363_01G000100.1"/>
    <property type="gene ID" value="TraesCLE_scaffold_017363_01G000100"/>
</dbReference>
<dbReference type="EnsemblPlants" id="TraesCS1A02G324900.1">
    <property type="protein sequence ID" value="TraesCS1A02G324900.1"/>
    <property type="gene ID" value="TraesCS1A02G324900"/>
</dbReference>
<dbReference type="OrthoDB" id="691194at2759"/>
<feature type="domain" description="DUF6598" evidence="1">
    <location>
        <begin position="84"/>
        <end position="145"/>
    </location>
</feature>
<organism evidence="2">
    <name type="scientific">Triticum aestivum</name>
    <name type="common">Wheat</name>
    <dbReference type="NCBI Taxonomy" id="4565"/>
    <lineage>
        <taxon>Eukaryota</taxon>
        <taxon>Viridiplantae</taxon>
        <taxon>Streptophyta</taxon>
        <taxon>Embryophyta</taxon>
        <taxon>Tracheophyta</taxon>
        <taxon>Spermatophyta</taxon>
        <taxon>Magnoliopsida</taxon>
        <taxon>Liliopsida</taxon>
        <taxon>Poales</taxon>
        <taxon>Poaceae</taxon>
        <taxon>BOP clade</taxon>
        <taxon>Pooideae</taxon>
        <taxon>Triticodae</taxon>
        <taxon>Triticeae</taxon>
        <taxon>Triticinae</taxon>
        <taxon>Triticum</taxon>
    </lineage>
</organism>
<dbReference type="Gramene" id="TraesCS1A02G324900.1">
    <property type="protein sequence ID" value="TraesCS1A02G324900.1"/>
    <property type="gene ID" value="TraesCS1A02G324900"/>
</dbReference>
<dbReference type="Gramene" id="TraesROB_scaffold_023597_01G000100.1">
    <property type="protein sequence ID" value="TraesROB_scaffold_023597_01G000100.1"/>
    <property type="gene ID" value="TraesROB_scaffold_023597_01G000100"/>
</dbReference>
<dbReference type="PaxDb" id="4565-Traes_7BS_BF97F3AC9.1"/>
<evidence type="ECO:0000313" key="3">
    <source>
        <dbReference type="Proteomes" id="UP000019116"/>
    </source>
</evidence>
<reference evidence="2" key="2">
    <citation type="submission" date="2018-10" db="UniProtKB">
        <authorList>
            <consortium name="EnsemblPlants"/>
        </authorList>
    </citation>
    <scope>IDENTIFICATION</scope>
</reference>
<dbReference type="Pfam" id="PF20241">
    <property type="entry name" value="DUF6598"/>
    <property type="match status" value="1"/>
</dbReference>
<dbReference type="PANTHER" id="PTHR33065:SF145">
    <property type="entry name" value="OS05G0506400 PROTEIN"/>
    <property type="match status" value="1"/>
</dbReference>
<proteinExistence type="predicted"/>
<dbReference type="AlphaFoldDB" id="A0A3B5Y4B3"/>
<evidence type="ECO:0000313" key="2">
    <source>
        <dbReference type="EnsemblPlants" id="TraesCS1A02G324900.1"/>
    </source>
</evidence>
<dbReference type="Proteomes" id="UP000019116">
    <property type="component" value="Chromosome 1A"/>
</dbReference>
<dbReference type="Gramene" id="TraesCS1A03G0805800.1">
    <property type="protein sequence ID" value="TraesCS1A03G0805800.1.CDS"/>
    <property type="gene ID" value="TraesCS1A03G0805800"/>
</dbReference>
<name>A0A3B5Y4B3_WHEAT</name>
<keyword evidence="3" id="KW-1185">Reference proteome</keyword>
<evidence type="ECO:0000259" key="1">
    <source>
        <dbReference type="Pfam" id="PF20241"/>
    </source>
</evidence>
<dbReference type="InterPro" id="IPR046533">
    <property type="entry name" value="DUF6598"/>
</dbReference>